<proteinExistence type="predicted"/>
<accession>A0A6S6SAL2</accession>
<evidence type="ECO:0000256" key="1">
    <source>
        <dbReference type="SAM" id="SignalP"/>
    </source>
</evidence>
<reference evidence="2" key="1">
    <citation type="submission" date="2020-01" db="EMBL/GenBank/DDBJ databases">
        <authorList>
            <person name="Meier V. D."/>
            <person name="Meier V D."/>
        </authorList>
    </citation>
    <scope>NUCLEOTIDE SEQUENCE</scope>
    <source>
        <strain evidence="2">HLG_WM_MAG_08</strain>
    </source>
</reference>
<name>A0A6S6SAL2_9GAMM</name>
<organism evidence="2">
    <name type="scientific">uncultured Thiotrichaceae bacterium</name>
    <dbReference type="NCBI Taxonomy" id="298394"/>
    <lineage>
        <taxon>Bacteria</taxon>
        <taxon>Pseudomonadati</taxon>
        <taxon>Pseudomonadota</taxon>
        <taxon>Gammaproteobacteria</taxon>
        <taxon>Thiotrichales</taxon>
        <taxon>Thiotrichaceae</taxon>
        <taxon>environmental samples</taxon>
    </lineage>
</organism>
<dbReference type="EMBL" id="CACVAV010000004">
    <property type="protein sequence ID" value="CAA6800159.1"/>
    <property type="molecule type" value="Genomic_DNA"/>
</dbReference>
<feature type="non-terminal residue" evidence="2">
    <location>
        <position position="330"/>
    </location>
</feature>
<feature type="chain" id="PRO_5028446751" evidence="1">
    <location>
        <begin position="28"/>
        <end position="330"/>
    </location>
</feature>
<dbReference type="AlphaFoldDB" id="A0A6S6SAL2"/>
<keyword evidence="1" id="KW-0732">Signal</keyword>
<gene>
    <name evidence="2" type="ORF">HELGO_WM27699</name>
</gene>
<sequence length="330" mass="35423">MFKKKKIALGVAAGFVGLAGIMSSAQAVHVNKDGTGQALLFPYYNAQEGYVTNINLINSTDETKAVRIRFREGKESKDVLDFNLYMSPEDVWTGSIRMDNSQGSPIASITTSDHTCALPLLASCKTGKCSVTEPFAGFSYYDGLTAADTLEGYVEVIEMGVVSDSTVQYGVLHQRGEPNNCGVVADAWYRNSFTTGRGAAATGLSAPTGGMMGSSAILNVTEGTAMAVDPIAFDNYTTEAHHTRPDDTKNFDLPSFSSGSIETSEVMVKKDDGTVDMVVTSWEKYHHPDGRIGDACLLDDDPQTPACGDNPYPIAHALLASNIMNEYFLD</sequence>
<protein>
    <submittedName>
        <fullName evidence="2">Uncharacterized protein</fullName>
    </submittedName>
</protein>
<evidence type="ECO:0000313" key="2">
    <source>
        <dbReference type="EMBL" id="CAA6800159.1"/>
    </source>
</evidence>
<feature type="signal peptide" evidence="1">
    <location>
        <begin position="1"/>
        <end position="27"/>
    </location>
</feature>